<keyword evidence="6" id="KW-0460">Magnesium</keyword>
<gene>
    <name evidence="7" type="ORF">CYMTET_41330</name>
</gene>
<dbReference type="PANTHER" id="PTHR43028">
    <property type="entry name" value="3'(2'),5'-BISPHOSPHATE NUCLEOTIDASE 1"/>
    <property type="match status" value="1"/>
</dbReference>
<keyword evidence="6" id="KW-0479">Metal-binding</keyword>
<comment type="caution">
    <text evidence="7">The sequence shown here is derived from an EMBL/GenBank/DDBJ whole genome shotgun (WGS) entry which is preliminary data.</text>
</comment>
<dbReference type="Gene3D" id="3.90.1200.10">
    <property type="match status" value="1"/>
</dbReference>
<dbReference type="PROSITE" id="PS00630">
    <property type="entry name" value="IMP_2"/>
    <property type="match status" value="1"/>
</dbReference>
<evidence type="ECO:0000313" key="8">
    <source>
        <dbReference type="Proteomes" id="UP001190700"/>
    </source>
</evidence>
<feature type="binding site" evidence="6">
    <location>
        <position position="152"/>
    </location>
    <ligand>
        <name>Mg(2+)</name>
        <dbReference type="ChEBI" id="CHEBI:18420"/>
        <label>1</label>
        <note>catalytic</note>
    </ligand>
</feature>
<feature type="binding site" evidence="6">
    <location>
        <position position="105"/>
    </location>
    <ligand>
        <name>Mg(2+)</name>
        <dbReference type="ChEBI" id="CHEBI:18420"/>
        <label>1</label>
        <note>catalytic</note>
    </ligand>
</feature>
<dbReference type="Pfam" id="PF00459">
    <property type="entry name" value="Inositol_P"/>
    <property type="match status" value="1"/>
</dbReference>
<accession>A0AAE0F2M7</accession>
<comment type="cofactor">
    <cofactor evidence="6">
        <name>Mg(2+)</name>
        <dbReference type="ChEBI" id="CHEBI:18420"/>
    </cofactor>
</comment>
<name>A0AAE0F2M7_9CHLO</name>
<dbReference type="EC" id="3.1.3.7" evidence="2"/>
<dbReference type="EMBL" id="LGRX02027507">
    <property type="protein sequence ID" value="KAK3249234.1"/>
    <property type="molecule type" value="Genomic_DNA"/>
</dbReference>
<dbReference type="InterPro" id="IPR020550">
    <property type="entry name" value="Inositol_monophosphatase_CS"/>
</dbReference>
<dbReference type="SUPFAM" id="SSF56112">
    <property type="entry name" value="Protein kinase-like (PK-like)"/>
    <property type="match status" value="1"/>
</dbReference>
<dbReference type="GO" id="GO:0008441">
    <property type="term" value="F:3'(2'),5'-bisphosphate nucleotidase activity"/>
    <property type="evidence" value="ECO:0007669"/>
    <property type="project" value="UniProtKB-EC"/>
</dbReference>
<dbReference type="InterPro" id="IPR011009">
    <property type="entry name" value="Kinase-like_dom_sf"/>
</dbReference>
<dbReference type="Proteomes" id="UP001190700">
    <property type="component" value="Unassembled WGS sequence"/>
</dbReference>
<dbReference type="Gene3D" id="3.30.540.10">
    <property type="entry name" value="Fructose-1,6-Bisphosphatase, subunit A, domain 1"/>
    <property type="match status" value="1"/>
</dbReference>
<dbReference type="GO" id="GO:0046854">
    <property type="term" value="P:phosphatidylinositol phosphate biosynthetic process"/>
    <property type="evidence" value="ECO:0007669"/>
    <property type="project" value="InterPro"/>
</dbReference>
<keyword evidence="8" id="KW-1185">Reference proteome</keyword>
<dbReference type="GO" id="GO:0046872">
    <property type="term" value="F:metal ion binding"/>
    <property type="evidence" value="ECO:0007669"/>
    <property type="project" value="UniProtKB-KW"/>
</dbReference>
<dbReference type="InterPro" id="IPR050725">
    <property type="entry name" value="CysQ/Inositol_MonoPase"/>
</dbReference>
<dbReference type="Pfam" id="PF02958">
    <property type="entry name" value="EcKL"/>
    <property type="match status" value="1"/>
</dbReference>
<dbReference type="Gene3D" id="3.40.190.80">
    <property type="match status" value="1"/>
</dbReference>
<evidence type="ECO:0000256" key="5">
    <source>
        <dbReference type="ARBA" id="ARBA00044554"/>
    </source>
</evidence>
<comment type="similarity">
    <text evidence="1">Belongs to the inositol monophosphatase superfamily.</text>
</comment>
<sequence>MAASLRHGNLNRTVVTTSAAIAEDLVPATVPLAELLSTCSDACARACSEICAVQSRREAAGGALAVSRKDADDPRSALTEADVAAQAAILGALRAEWPGLHIIGEEEENEEEETAKSIGTALPPLRRDLCSSLSEPSQQLMVCLENVVVFVDPLDGTREFVEGRLASVQCLVGIAVQGRAIAGAVGLPFPSGKVDSEPSVIYGLVGGGVGTIGGGRRAGVAATDGYVSPRVATGDSSHPALAAGKAAAMGGGGSNPVYGGAGNKILAAAFGEVDVALMHTYGGPWDTCAPEAVLTAMGGCITDLFGAPLAYWPYITGSGRGTQNLGFLATCPDSAAPPHLAICAQLRADPTVLQQLRPWIGEGTLGLGTPPAAALPQQGGAVDIARNLNGAPLDVEELASQLGQSPGSARLVGYSACEAGAVRGMMSDACRLLLAWDADPEINGSRTPAAPPRSVFFKRVEPARRGARYAAAPDKLARDVKSYEVEAAWLGSAACAGLIGAGVHVPRAFSIDTRRSPEAPLHAAFSMLLEDFAEEDGWQQAGLLGEAEAEETLSLLARMHAYFWAGSDFWQSDAGAAGKDLEAAVWPCGAYWQPSMQPSEQMSEVAHSWTAHLASFADAFAAAPELAQVDLASLGERLELVAEEVAAQAHPFDQRYSTSELADSQRTMIHGDPKAANVFFRPTDAEGGCEVGLIDFQWTGFGLAATDVAHHLCAALKPECLSCDGRLEAGLLDHYYAKLSAGLAEFGVVESAEEASSSVISREELQAQYEAAVLDMGRLVIAYQWNRVKASPANLHKNRDSLGRNSYNKSLSNAIWLVARCDALLNAREKGL</sequence>
<reference evidence="7 8" key="1">
    <citation type="journal article" date="2015" name="Genome Biol. Evol.">
        <title>Comparative Genomics of a Bacterivorous Green Alga Reveals Evolutionary Causalities and Consequences of Phago-Mixotrophic Mode of Nutrition.</title>
        <authorList>
            <person name="Burns J.A."/>
            <person name="Paasch A."/>
            <person name="Narechania A."/>
            <person name="Kim E."/>
        </authorList>
    </citation>
    <scope>NUCLEOTIDE SEQUENCE [LARGE SCALE GENOMIC DNA]</scope>
    <source>
        <strain evidence="7 8">PLY_AMNH</strain>
    </source>
</reference>
<dbReference type="InterPro" id="IPR000760">
    <property type="entry name" value="Inositol_monophosphatase-like"/>
</dbReference>
<organism evidence="7 8">
    <name type="scientific">Cymbomonas tetramitiformis</name>
    <dbReference type="NCBI Taxonomy" id="36881"/>
    <lineage>
        <taxon>Eukaryota</taxon>
        <taxon>Viridiplantae</taxon>
        <taxon>Chlorophyta</taxon>
        <taxon>Pyramimonadophyceae</taxon>
        <taxon>Pyramimonadales</taxon>
        <taxon>Pyramimonadaceae</taxon>
        <taxon>Cymbomonas</taxon>
    </lineage>
</organism>
<feature type="binding site" evidence="6">
    <location>
        <position position="155"/>
    </location>
    <ligand>
        <name>Mg(2+)</name>
        <dbReference type="ChEBI" id="CHEBI:18420"/>
        <label>1</label>
        <note>catalytic</note>
    </ligand>
</feature>
<evidence type="ECO:0000313" key="7">
    <source>
        <dbReference type="EMBL" id="KAK3249234.1"/>
    </source>
</evidence>
<proteinExistence type="inferred from homology"/>
<evidence type="ECO:0000256" key="1">
    <source>
        <dbReference type="ARBA" id="ARBA00009759"/>
    </source>
</evidence>
<evidence type="ECO:0000256" key="6">
    <source>
        <dbReference type="PIRSR" id="PIRSR600760-2"/>
    </source>
</evidence>
<dbReference type="PANTHER" id="PTHR43028:SF5">
    <property type="entry name" value="3'(2'),5'-BISPHOSPHATE NUCLEOTIDASE 1"/>
    <property type="match status" value="1"/>
</dbReference>
<evidence type="ECO:0000256" key="3">
    <source>
        <dbReference type="ARBA" id="ARBA00040342"/>
    </source>
</evidence>
<dbReference type="InterPro" id="IPR004119">
    <property type="entry name" value="EcKL"/>
</dbReference>
<protein>
    <recommendedName>
        <fullName evidence="3">3'(2'),5'-bisphosphate nucleotidase 1</fullName>
        <ecNumber evidence="2">3.1.3.7</ecNumber>
    </recommendedName>
    <alternativeName>
        <fullName evidence="4">Bisphosphate 3'-nucleotidase 1</fullName>
    </alternativeName>
    <alternativeName>
        <fullName evidence="5">Inositol-polyphosphate 1-phosphatase</fullName>
    </alternativeName>
</protein>
<evidence type="ECO:0000256" key="4">
    <source>
        <dbReference type="ARBA" id="ARBA00041815"/>
    </source>
</evidence>
<evidence type="ECO:0000256" key="2">
    <source>
        <dbReference type="ARBA" id="ARBA00012633"/>
    </source>
</evidence>
<dbReference type="SUPFAM" id="SSF56655">
    <property type="entry name" value="Carbohydrate phosphatase"/>
    <property type="match status" value="1"/>
</dbReference>
<dbReference type="AlphaFoldDB" id="A0AAE0F2M7"/>
<feature type="binding site" evidence="6">
    <location>
        <position position="154"/>
    </location>
    <ligand>
        <name>Mg(2+)</name>
        <dbReference type="ChEBI" id="CHEBI:18420"/>
        <label>1</label>
        <note>catalytic</note>
    </ligand>
</feature>
<feature type="binding site" evidence="6">
    <location>
        <position position="286"/>
    </location>
    <ligand>
        <name>Mg(2+)</name>
        <dbReference type="ChEBI" id="CHEBI:18420"/>
        <label>1</label>
        <note>catalytic</note>
    </ligand>
</feature>